<comment type="caution">
    <text evidence="1">The sequence shown here is derived from an EMBL/GenBank/DDBJ whole genome shotgun (WGS) entry which is preliminary data.</text>
</comment>
<dbReference type="AlphaFoldDB" id="A0AB73Z062"/>
<dbReference type="EMBL" id="QTBD01000046">
    <property type="protein sequence ID" value="REQ55856.1"/>
    <property type="molecule type" value="Genomic_DNA"/>
</dbReference>
<gene>
    <name evidence="1" type="ORF">DSJ38_03715</name>
</gene>
<sequence>MITITSLLAWAAREIYSPTLALLWPAASVSALCDQLAARQRRRLPIWRHVFTLDGSTRASSSPRTMPSGWPPDDRAGSCLDHWRSCIGGRAGRPTRERNIPQHNALKFTQNTIRGQWPRCHWQSFGPR</sequence>
<organism evidence="1 2">
    <name type="scientific">Mycobacterium tuberculosis</name>
    <dbReference type="NCBI Taxonomy" id="1773"/>
    <lineage>
        <taxon>Bacteria</taxon>
        <taxon>Bacillati</taxon>
        <taxon>Actinomycetota</taxon>
        <taxon>Actinomycetes</taxon>
        <taxon>Mycobacteriales</taxon>
        <taxon>Mycobacteriaceae</taxon>
        <taxon>Mycobacterium</taxon>
        <taxon>Mycobacterium tuberculosis complex</taxon>
    </lineage>
</organism>
<evidence type="ECO:0000313" key="1">
    <source>
        <dbReference type="EMBL" id="REQ55856.1"/>
    </source>
</evidence>
<proteinExistence type="predicted"/>
<evidence type="ECO:0008006" key="3">
    <source>
        <dbReference type="Google" id="ProtNLM"/>
    </source>
</evidence>
<accession>A0AB73Z062</accession>
<dbReference type="Proteomes" id="UP000256381">
    <property type="component" value="Unassembled WGS sequence"/>
</dbReference>
<protein>
    <recommendedName>
        <fullName evidence="3">Secreted protein</fullName>
    </recommendedName>
</protein>
<reference evidence="1 2" key="1">
    <citation type="journal article" date="2017" name="N. Engl. J. Med.">
        <title>Transmission of Extensively Drug-Resistant Tuberculosis in South Africa.</title>
        <authorList>
            <person name="Shah N.S."/>
            <person name="Auld S.C."/>
            <person name="Brust J.C."/>
            <person name="Mathema B."/>
            <person name="Ismail N."/>
            <person name="Moodley P."/>
            <person name="Mlisana K."/>
            <person name="Allana S."/>
            <person name="Campbell A."/>
            <person name="Mthiyane T."/>
            <person name="Morris N."/>
            <person name="Mpangase P."/>
            <person name="van der Meulen H."/>
            <person name="Omar S.V."/>
            <person name="Brown T.S."/>
            <person name="Narechania A."/>
            <person name="Shaskina E."/>
            <person name="Kapwata T."/>
            <person name="Kreiswirth B."/>
            <person name="Gandhi N.R."/>
        </authorList>
    </citation>
    <scope>NUCLEOTIDE SEQUENCE [LARGE SCALE GENOMIC DNA]</scope>
    <source>
        <strain evidence="1 2">32301_S10</strain>
    </source>
</reference>
<evidence type="ECO:0000313" key="2">
    <source>
        <dbReference type="Proteomes" id="UP000256381"/>
    </source>
</evidence>
<name>A0AB73Z062_MYCTX</name>